<dbReference type="RefSeq" id="WP_117486359.1">
    <property type="nucleotide sequence ID" value="NZ_QVIG01000001.1"/>
</dbReference>
<organism evidence="2 3">
    <name type="scientific">Kitasatospora xanthocidica</name>
    <dbReference type="NCBI Taxonomy" id="83382"/>
    <lineage>
        <taxon>Bacteria</taxon>
        <taxon>Bacillati</taxon>
        <taxon>Actinomycetota</taxon>
        <taxon>Actinomycetes</taxon>
        <taxon>Kitasatosporales</taxon>
        <taxon>Streptomycetaceae</taxon>
        <taxon>Kitasatospora</taxon>
    </lineage>
</organism>
<dbReference type="AlphaFoldDB" id="A0A372ZQ29"/>
<dbReference type="Proteomes" id="UP000263377">
    <property type="component" value="Unassembled WGS sequence"/>
</dbReference>
<comment type="caution">
    <text evidence="2">The sequence shown here is derived from an EMBL/GenBank/DDBJ whole genome shotgun (WGS) entry which is preliminary data.</text>
</comment>
<dbReference type="SUPFAM" id="SSF56112">
    <property type="entry name" value="Protein kinase-like (PK-like)"/>
    <property type="match status" value="1"/>
</dbReference>
<keyword evidence="2" id="KW-0808">Transferase</keyword>
<dbReference type="InterPro" id="IPR002575">
    <property type="entry name" value="Aminoglycoside_PTrfase"/>
</dbReference>
<proteinExistence type="predicted"/>
<sequence length="294" mass="32284">MTTASGSHAVLLRACAEAGLSADGAELIRLGENALWRLPEGVVARIARTGQRPAAVQEIAIARWLHESGLPVVRPLDAFSVPVLVGDRPVTFWHELPPHRPGTGADMAPLLRRLHELPVPEHIDLGLLDPLVRIAERIAEAVTLDDHQRSWLRGHLADLQAAWDDLPLGEPLCVVHGDAWGGNTAVTRNTTYLLDFERSSLGRREYDLATMAAGFTSFGSITAQQYQAICTAYGADVTDQPSFPVLRNIRELRVTCFALQLAAADPTRHREQAHYRLACIQGREGARPWGWTVI</sequence>
<dbReference type="GO" id="GO:0016740">
    <property type="term" value="F:transferase activity"/>
    <property type="evidence" value="ECO:0007669"/>
    <property type="project" value="UniProtKB-KW"/>
</dbReference>
<evidence type="ECO:0000313" key="3">
    <source>
        <dbReference type="Proteomes" id="UP000263377"/>
    </source>
</evidence>
<dbReference type="InterPro" id="IPR011009">
    <property type="entry name" value="Kinase-like_dom_sf"/>
</dbReference>
<reference evidence="2 3" key="1">
    <citation type="submission" date="2018-08" db="EMBL/GenBank/DDBJ databases">
        <title>Diversity &amp; Physiological Properties of Lignin-Decomposing Actinobacteria from Soil.</title>
        <authorList>
            <person name="Roh S.G."/>
            <person name="Kim S.B."/>
        </authorList>
    </citation>
    <scope>NUCLEOTIDE SEQUENCE [LARGE SCALE GENOMIC DNA]</scope>
    <source>
        <strain evidence="2 3">MMS17-GH009</strain>
    </source>
</reference>
<keyword evidence="3" id="KW-1185">Reference proteome</keyword>
<dbReference type="EMBL" id="QVIG01000001">
    <property type="protein sequence ID" value="RGD57592.1"/>
    <property type="molecule type" value="Genomic_DNA"/>
</dbReference>
<gene>
    <name evidence="2" type="ORF">DR950_07140</name>
</gene>
<evidence type="ECO:0000313" key="2">
    <source>
        <dbReference type="EMBL" id="RGD57592.1"/>
    </source>
</evidence>
<feature type="domain" description="Aminoglycoside phosphotransferase" evidence="1">
    <location>
        <begin position="42"/>
        <end position="236"/>
    </location>
</feature>
<accession>A0A372ZQ29</accession>
<name>A0A372ZQ29_9ACTN</name>
<evidence type="ECO:0000259" key="1">
    <source>
        <dbReference type="Pfam" id="PF01636"/>
    </source>
</evidence>
<dbReference type="Pfam" id="PF01636">
    <property type="entry name" value="APH"/>
    <property type="match status" value="1"/>
</dbReference>
<dbReference type="Gene3D" id="3.90.1200.10">
    <property type="match status" value="1"/>
</dbReference>
<protein>
    <submittedName>
        <fullName evidence="2">Aminoglycoside phosphotransferase family protein</fullName>
    </submittedName>
</protein>